<evidence type="ECO:0000256" key="1">
    <source>
        <dbReference type="ARBA" id="ARBA00022679"/>
    </source>
</evidence>
<dbReference type="InterPro" id="IPR050769">
    <property type="entry name" value="NAT_camello-type"/>
</dbReference>
<dbReference type="PANTHER" id="PTHR13947">
    <property type="entry name" value="GNAT FAMILY N-ACETYLTRANSFERASE"/>
    <property type="match status" value="1"/>
</dbReference>
<organism evidence="3 4">
    <name type="scientific">Natronolimnobius baerhuensis</name>
    <dbReference type="NCBI Taxonomy" id="253108"/>
    <lineage>
        <taxon>Archaea</taxon>
        <taxon>Methanobacteriati</taxon>
        <taxon>Methanobacteriota</taxon>
        <taxon>Stenosarchaea group</taxon>
        <taxon>Halobacteria</taxon>
        <taxon>Halobacteriales</taxon>
        <taxon>Natrialbaceae</taxon>
        <taxon>Natronolimnobius</taxon>
    </lineage>
</organism>
<dbReference type="CDD" id="cd04301">
    <property type="entry name" value="NAT_SF"/>
    <property type="match status" value="1"/>
</dbReference>
<evidence type="ECO:0000313" key="4">
    <source>
        <dbReference type="Proteomes" id="UP000196084"/>
    </source>
</evidence>
<reference evidence="3 4" key="1">
    <citation type="submission" date="2017-02" db="EMBL/GenBank/DDBJ databases">
        <title>Natronthermophilus aegyptiacus gen. nov.,sp. nov., an aerobic, extremely halophilic alkalithermophilic archaeon isolated from the athalassohaline Wadi An Natrun, Egypt.</title>
        <authorList>
            <person name="Zhao B."/>
        </authorList>
    </citation>
    <scope>NUCLEOTIDE SEQUENCE [LARGE SCALE GENOMIC DNA]</scope>
    <source>
        <strain evidence="3 4">CGMCC 1.3597</strain>
    </source>
</reference>
<dbReference type="AlphaFoldDB" id="A0A202E4L5"/>
<evidence type="ECO:0000259" key="2">
    <source>
        <dbReference type="PROSITE" id="PS51186"/>
    </source>
</evidence>
<gene>
    <name evidence="3" type="ORF">B2G88_17685</name>
</gene>
<dbReference type="EMBL" id="MWPH01000004">
    <property type="protein sequence ID" value="OVE83233.1"/>
    <property type="molecule type" value="Genomic_DNA"/>
</dbReference>
<protein>
    <submittedName>
        <fullName evidence="3">GNAT family N-acetyltransferase</fullName>
    </submittedName>
</protein>
<dbReference type="InterPro" id="IPR000182">
    <property type="entry name" value="GNAT_dom"/>
</dbReference>
<dbReference type="Gene3D" id="3.40.630.30">
    <property type="match status" value="1"/>
</dbReference>
<feature type="domain" description="N-acetyltransferase" evidence="2">
    <location>
        <begin position="16"/>
        <end position="171"/>
    </location>
</feature>
<evidence type="ECO:0000313" key="3">
    <source>
        <dbReference type="EMBL" id="OVE83233.1"/>
    </source>
</evidence>
<dbReference type="InterPro" id="IPR016181">
    <property type="entry name" value="Acyl_CoA_acyltransferase"/>
</dbReference>
<dbReference type="GO" id="GO:0008080">
    <property type="term" value="F:N-acetyltransferase activity"/>
    <property type="evidence" value="ECO:0007669"/>
    <property type="project" value="InterPro"/>
</dbReference>
<dbReference type="Pfam" id="PF00583">
    <property type="entry name" value="Acetyltransf_1"/>
    <property type="match status" value="1"/>
</dbReference>
<dbReference type="PROSITE" id="PS51186">
    <property type="entry name" value="GNAT"/>
    <property type="match status" value="1"/>
</dbReference>
<dbReference type="RefSeq" id="WP_087715542.1">
    <property type="nucleotide sequence ID" value="NZ_MWPH01000004.1"/>
</dbReference>
<name>A0A202E4L5_9EURY</name>
<keyword evidence="1 3" id="KW-0808">Transferase</keyword>
<sequence>MGENLSVRRFRPANASRVRTLHEAAMRDIGAYIEDVPDDDLENVTETFLERDGEFLVGEVDGRIVAMGGFQLLKGDHYITNFLPELPETTVVLTRMRVDPAHQRQGYGQRIYEALEKRARNRGYTTIVLDTMASQAAARGLYETNGFEKVGRERLEVFDDDFEMYVYRKSL</sequence>
<dbReference type="OrthoDB" id="125295at2157"/>
<proteinExistence type="predicted"/>
<dbReference type="PANTHER" id="PTHR13947:SF37">
    <property type="entry name" value="LD18367P"/>
    <property type="match status" value="1"/>
</dbReference>
<accession>A0A202E4L5</accession>
<dbReference type="SUPFAM" id="SSF55729">
    <property type="entry name" value="Acyl-CoA N-acyltransferases (Nat)"/>
    <property type="match status" value="1"/>
</dbReference>
<comment type="caution">
    <text evidence="3">The sequence shown here is derived from an EMBL/GenBank/DDBJ whole genome shotgun (WGS) entry which is preliminary data.</text>
</comment>
<dbReference type="Proteomes" id="UP000196084">
    <property type="component" value="Unassembled WGS sequence"/>
</dbReference>
<keyword evidence="4" id="KW-1185">Reference proteome</keyword>